<keyword evidence="7" id="KW-0449">Lipoprotein</keyword>
<dbReference type="InterPro" id="IPR057336">
    <property type="entry name" value="GerAC_N"/>
</dbReference>
<dbReference type="NCBIfam" id="TIGR02887">
    <property type="entry name" value="spore_ger_x_C"/>
    <property type="match status" value="1"/>
</dbReference>
<keyword evidence="3" id="KW-0309">Germination</keyword>
<evidence type="ECO:0000256" key="1">
    <source>
        <dbReference type="ARBA" id="ARBA00004635"/>
    </source>
</evidence>
<keyword evidence="5" id="KW-0472">Membrane</keyword>
<evidence type="ECO:0000256" key="4">
    <source>
        <dbReference type="ARBA" id="ARBA00022729"/>
    </source>
</evidence>
<dbReference type="PANTHER" id="PTHR35789:SF1">
    <property type="entry name" value="SPORE GERMINATION PROTEIN B3"/>
    <property type="match status" value="1"/>
</dbReference>
<dbReference type="PANTHER" id="PTHR35789">
    <property type="entry name" value="SPORE GERMINATION PROTEIN B3"/>
    <property type="match status" value="1"/>
</dbReference>
<gene>
    <name evidence="10" type="ORF">ACFQ4B_30305</name>
</gene>
<protein>
    <submittedName>
        <fullName evidence="10">Ger(X)C family spore germination protein</fullName>
    </submittedName>
</protein>
<dbReference type="RefSeq" id="WP_345586533.1">
    <property type="nucleotide sequence ID" value="NZ_BAABJG010000004.1"/>
</dbReference>
<evidence type="ECO:0000256" key="3">
    <source>
        <dbReference type="ARBA" id="ARBA00022544"/>
    </source>
</evidence>
<evidence type="ECO:0000313" key="11">
    <source>
        <dbReference type="Proteomes" id="UP001597180"/>
    </source>
</evidence>
<organism evidence="10 11">
    <name type="scientific">Paenibacillus vulneris</name>
    <dbReference type="NCBI Taxonomy" id="1133364"/>
    <lineage>
        <taxon>Bacteria</taxon>
        <taxon>Bacillati</taxon>
        <taxon>Bacillota</taxon>
        <taxon>Bacilli</taxon>
        <taxon>Bacillales</taxon>
        <taxon>Paenibacillaceae</taxon>
        <taxon>Paenibacillus</taxon>
    </lineage>
</organism>
<evidence type="ECO:0000256" key="6">
    <source>
        <dbReference type="ARBA" id="ARBA00023139"/>
    </source>
</evidence>
<accession>A0ABW3UU05</accession>
<proteinExistence type="inferred from homology"/>
<evidence type="ECO:0000259" key="8">
    <source>
        <dbReference type="Pfam" id="PF05504"/>
    </source>
</evidence>
<keyword evidence="6" id="KW-0564">Palmitate</keyword>
<dbReference type="InterPro" id="IPR008844">
    <property type="entry name" value="Spore_GerAC-like"/>
</dbReference>
<dbReference type="Pfam" id="PF25198">
    <property type="entry name" value="Spore_GerAC_N"/>
    <property type="match status" value="1"/>
</dbReference>
<dbReference type="InterPro" id="IPR038501">
    <property type="entry name" value="Spore_GerAC_C_sf"/>
</dbReference>
<reference evidence="11" key="1">
    <citation type="journal article" date="2019" name="Int. J. Syst. Evol. Microbiol.">
        <title>The Global Catalogue of Microorganisms (GCM) 10K type strain sequencing project: providing services to taxonomists for standard genome sequencing and annotation.</title>
        <authorList>
            <consortium name="The Broad Institute Genomics Platform"/>
            <consortium name="The Broad Institute Genome Sequencing Center for Infectious Disease"/>
            <person name="Wu L."/>
            <person name="Ma J."/>
        </authorList>
    </citation>
    <scope>NUCLEOTIDE SEQUENCE [LARGE SCALE GENOMIC DNA]</scope>
    <source>
        <strain evidence="11">CCUG 53270</strain>
    </source>
</reference>
<keyword evidence="11" id="KW-1185">Reference proteome</keyword>
<dbReference type="Proteomes" id="UP001597180">
    <property type="component" value="Unassembled WGS sequence"/>
</dbReference>
<dbReference type="InterPro" id="IPR046953">
    <property type="entry name" value="Spore_GerAC-like_C"/>
</dbReference>
<sequence length="370" mass="42248">MKRLHCLCIVILLLLPGCNDRLDLENMAIGLLMGIDLEGDDRLVYYLSSPVFNKQARKREEEAQAFTSTVVQSERKLDSLTNALTVRGKVQVLLLGKRLLQHEDWFPLLDVAFRDAKFTVNARVVAVDGPLIEIFQFQPKDKPRLPVFLSKLIDTAYERNITVKTTLQELHRQMFEKGTTPVISEIKKEKSIEVQGTALLNKQGKYVASLSKEENALLQILQRKTGEDLSLTIHVPQKQPDGSILKKKLGILPEKLKLRIRSAYNKDRFEFHILGRISFSLLEKQLPRFAASIPSPKLESIVNEDLQKRCADLIGKFQKARIDPIGLGLYARAYHNAQWKEVQDQWEEALSRADVHISFQTEITKLGPMR</sequence>
<name>A0ABW3UU05_9BACL</name>
<comment type="similarity">
    <text evidence="2">Belongs to the GerABKC lipoprotein family.</text>
</comment>
<evidence type="ECO:0000256" key="7">
    <source>
        <dbReference type="ARBA" id="ARBA00023288"/>
    </source>
</evidence>
<feature type="domain" description="Spore germination protein N-terminal" evidence="9">
    <location>
        <begin position="20"/>
        <end position="187"/>
    </location>
</feature>
<dbReference type="Pfam" id="PF05504">
    <property type="entry name" value="Spore_GerAC"/>
    <property type="match status" value="1"/>
</dbReference>
<comment type="subcellular location">
    <subcellularLocation>
        <location evidence="1">Membrane</location>
        <topology evidence="1">Lipid-anchor</topology>
    </subcellularLocation>
</comment>
<dbReference type="Gene3D" id="3.30.300.210">
    <property type="entry name" value="Nutrient germinant receptor protein C, domain 3"/>
    <property type="match status" value="1"/>
</dbReference>
<keyword evidence="4" id="KW-0732">Signal</keyword>
<dbReference type="EMBL" id="JBHTLU010000045">
    <property type="protein sequence ID" value="MFD1224408.1"/>
    <property type="molecule type" value="Genomic_DNA"/>
</dbReference>
<feature type="domain" description="Spore germination GerAC-like C-terminal" evidence="8">
    <location>
        <begin position="195"/>
        <end position="367"/>
    </location>
</feature>
<evidence type="ECO:0000313" key="10">
    <source>
        <dbReference type="EMBL" id="MFD1224408.1"/>
    </source>
</evidence>
<evidence type="ECO:0000259" key="9">
    <source>
        <dbReference type="Pfam" id="PF25198"/>
    </source>
</evidence>
<comment type="caution">
    <text evidence="10">The sequence shown here is derived from an EMBL/GenBank/DDBJ whole genome shotgun (WGS) entry which is preliminary data.</text>
</comment>
<evidence type="ECO:0000256" key="2">
    <source>
        <dbReference type="ARBA" id="ARBA00007886"/>
    </source>
</evidence>
<evidence type="ECO:0000256" key="5">
    <source>
        <dbReference type="ARBA" id="ARBA00023136"/>
    </source>
</evidence>